<dbReference type="Proteomes" id="UP000297597">
    <property type="component" value="Unassembled WGS sequence"/>
</dbReference>
<evidence type="ECO:0000313" key="1">
    <source>
        <dbReference type="EMBL" id="TEB10460.1"/>
    </source>
</evidence>
<evidence type="ECO:0000313" key="2">
    <source>
        <dbReference type="Proteomes" id="UP000297597"/>
    </source>
</evidence>
<protein>
    <submittedName>
        <fullName evidence="1">Uncharacterized protein</fullName>
    </submittedName>
</protein>
<accession>A0A4Y7RNY8</accession>
<comment type="caution">
    <text evidence="1">The sequence shown here is derived from an EMBL/GenBank/DDBJ whole genome shotgun (WGS) entry which is preliminary data.</text>
</comment>
<sequence>MHGVIILDEKWLLEQAAKEYFDRYESYIKVPVSDYRHIWLLFFNFENKAWDIIKTLQ</sequence>
<dbReference type="EMBL" id="QFFZ01000026">
    <property type="protein sequence ID" value="TEB10460.1"/>
    <property type="molecule type" value="Genomic_DNA"/>
</dbReference>
<proteinExistence type="predicted"/>
<organism evidence="1 2">
    <name type="scientific">Pelotomaculum propionicicum</name>
    <dbReference type="NCBI Taxonomy" id="258475"/>
    <lineage>
        <taxon>Bacteria</taxon>
        <taxon>Bacillati</taxon>
        <taxon>Bacillota</taxon>
        <taxon>Clostridia</taxon>
        <taxon>Eubacteriales</taxon>
        <taxon>Desulfotomaculaceae</taxon>
        <taxon>Pelotomaculum</taxon>
    </lineage>
</organism>
<dbReference type="AlphaFoldDB" id="A0A4Y7RNY8"/>
<name>A0A4Y7RNY8_9FIRM</name>
<keyword evidence="2" id="KW-1185">Reference proteome</keyword>
<gene>
    <name evidence="1" type="ORF">Pmgp_02369</name>
</gene>
<reference evidence="1 2" key="1">
    <citation type="journal article" date="2018" name="Environ. Microbiol.">
        <title>Novel energy conservation strategies and behaviour of Pelotomaculum schinkii driving syntrophic propionate catabolism.</title>
        <authorList>
            <person name="Hidalgo-Ahumada C.A.P."/>
            <person name="Nobu M.K."/>
            <person name="Narihiro T."/>
            <person name="Tamaki H."/>
            <person name="Liu W.T."/>
            <person name="Kamagata Y."/>
            <person name="Stams A.J.M."/>
            <person name="Imachi H."/>
            <person name="Sousa D.Z."/>
        </authorList>
    </citation>
    <scope>NUCLEOTIDE SEQUENCE [LARGE SCALE GENOMIC DNA]</scope>
    <source>
        <strain evidence="1 2">MGP</strain>
    </source>
</reference>